<evidence type="ECO:0000313" key="3">
    <source>
        <dbReference type="Proteomes" id="UP000322530"/>
    </source>
</evidence>
<keyword evidence="3" id="KW-1185">Reference proteome</keyword>
<gene>
    <name evidence="2" type="ORF">KDI_12480</name>
</gene>
<evidence type="ECO:0000259" key="1">
    <source>
        <dbReference type="Pfam" id="PF13490"/>
    </source>
</evidence>
<proteinExistence type="predicted"/>
<dbReference type="Pfam" id="PF13490">
    <property type="entry name" value="zf-HC2"/>
    <property type="match status" value="1"/>
</dbReference>
<dbReference type="RefSeq" id="WP_149400695.1">
    <property type="nucleotide sequence ID" value="NZ_BIXY01000013.1"/>
</dbReference>
<dbReference type="OrthoDB" id="9782842at2"/>
<dbReference type="AlphaFoldDB" id="A0A5A5T9V3"/>
<accession>A0A5A5T9V3</accession>
<dbReference type="EMBL" id="BIXY01000013">
    <property type="protein sequence ID" value="GCF07684.1"/>
    <property type="molecule type" value="Genomic_DNA"/>
</dbReference>
<evidence type="ECO:0000313" key="2">
    <source>
        <dbReference type="EMBL" id="GCF07684.1"/>
    </source>
</evidence>
<sequence length="101" mass="11868">MECLDCVEATARLHLYIDRELTAEEVEIVQQHLEGCPNCDCRFHFDLQLKRLIHERCTIEHAPVHLREAVMRLAQGERSKIDADLAREIKKEMKADLEGWR</sequence>
<name>A0A5A5T9V3_9CHLR</name>
<protein>
    <recommendedName>
        <fullName evidence="1">Putative zinc-finger domain-containing protein</fullName>
    </recommendedName>
</protein>
<reference evidence="2 3" key="1">
    <citation type="submission" date="2019-01" db="EMBL/GenBank/DDBJ databases">
        <title>Draft genome sequence of Dictyobacter sp. Uno17.</title>
        <authorList>
            <person name="Wang C.M."/>
            <person name="Zheng Y."/>
            <person name="Sakai Y."/>
            <person name="Abe K."/>
            <person name="Yokota A."/>
            <person name="Yabe S."/>
        </authorList>
    </citation>
    <scope>NUCLEOTIDE SEQUENCE [LARGE SCALE GENOMIC DNA]</scope>
    <source>
        <strain evidence="2 3">Uno17</strain>
    </source>
</reference>
<organism evidence="2 3">
    <name type="scientific">Dictyobacter arantiisoli</name>
    <dbReference type="NCBI Taxonomy" id="2014874"/>
    <lineage>
        <taxon>Bacteria</taxon>
        <taxon>Bacillati</taxon>
        <taxon>Chloroflexota</taxon>
        <taxon>Ktedonobacteria</taxon>
        <taxon>Ktedonobacterales</taxon>
        <taxon>Dictyobacteraceae</taxon>
        <taxon>Dictyobacter</taxon>
    </lineage>
</organism>
<feature type="domain" description="Putative zinc-finger" evidence="1">
    <location>
        <begin position="6"/>
        <end position="39"/>
    </location>
</feature>
<comment type="caution">
    <text evidence="2">The sequence shown here is derived from an EMBL/GenBank/DDBJ whole genome shotgun (WGS) entry which is preliminary data.</text>
</comment>
<dbReference type="InterPro" id="IPR027383">
    <property type="entry name" value="Znf_put"/>
</dbReference>
<dbReference type="Proteomes" id="UP000322530">
    <property type="component" value="Unassembled WGS sequence"/>
</dbReference>